<reference evidence="1" key="1">
    <citation type="submission" date="2025-08" db="UniProtKB">
        <authorList>
            <consortium name="Ensembl"/>
        </authorList>
    </citation>
    <scope>IDENTIFICATION</scope>
</reference>
<accession>A0A3Q1FZF7</accession>
<dbReference type="AlphaFoldDB" id="A0A3Q1FZF7"/>
<name>A0A3Q1FZF7_9TELE</name>
<reference evidence="1" key="2">
    <citation type="submission" date="2025-09" db="UniProtKB">
        <authorList>
            <consortium name="Ensembl"/>
        </authorList>
    </citation>
    <scope>IDENTIFICATION</scope>
</reference>
<sequence>CFIAASCMLKNYLHSWKKPCIPRLVDWVRQMLKTFPLERVAYVRKGREDWFEKTWGPFTAFSTIAEAYRQREHHLL</sequence>
<evidence type="ECO:0000313" key="2">
    <source>
        <dbReference type="Proteomes" id="UP000257200"/>
    </source>
</evidence>
<keyword evidence="2" id="KW-1185">Reference proteome</keyword>
<proteinExistence type="predicted"/>
<dbReference type="Ensembl" id="ENSAPOT00000017372.1">
    <property type="protein sequence ID" value="ENSAPOP00000021022.1"/>
    <property type="gene ID" value="ENSAPOG00000001306.1"/>
</dbReference>
<evidence type="ECO:0000313" key="1">
    <source>
        <dbReference type="Ensembl" id="ENSAPOP00000021022.1"/>
    </source>
</evidence>
<dbReference type="Proteomes" id="UP000257200">
    <property type="component" value="Unplaced"/>
</dbReference>
<dbReference type="InParanoid" id="A0A3Q1FZF7"/>
<protein>
    <submittedName>
        <fullName evidence="1">Uncharacterized protein</fullName>
    </submittedName>
</protein>
<organism evidence="1 2">
    <name type="scientific">Acanthochromis polyacanthus</name>
    <name type="common">spiny chromis</name>
    <dbReference type="NCBI Taxonomy" id="80966"/>
    <lineage>
        <taxon>Eukaryota</taxon>
        <taxon>Metazoa</taxon>
        <taxon>Chordata</taxon>
        <taxon>Craniata</taxon>
        <taxon>Vertebrata</taxon>
        <taxon>Euteleostomi</taxon>
        <taxon>Actinopterygii</taxon>
        <taxon>Neopterygii</taxon>
        <taxon>Teleostei</taxon>
        <taxon>Neoteleostei</taxon>
        <taxon>Acanthomorphata</taxon>
        <taxon>Ovalentaria</taxon>
        <taxon>Pomacentridae</taxon>
        <taxon>Acanthochromis</taxon>
    </lineage>
</organism>